<dbReference type="Pfam" id="PF00176">
    <property type="entry name" value="SNF2-rel_dom"/>
    <property type="match status" value="1"/>
</dbReference>
<dbReference type="PROSITE" id="PS51192">
    <property type="entry name" value="HELICASE_ATP_BIND_1"/>
    <property type="match status" value="1"/>
</dbReference>
<comment type="caution">
    <text evidence="4">The sequence shown here is derived from an EMBL/GenBank/DDBJ whole genome shotgun (WGS) entry which is preliminary data.</text>
</comment>
<accession>A0ABW4ZQG7</accession>
<keyword evidence="4" id="KW-0547">Nucleotide-binding</keyword>
<feature type="domain" description="Helicase ATP-binding" evidence="2">
    <location>
        <begin position="678"/>
        <end position="837"/>
    </location>
</feature>
<name>A0ABW4ZQG7_9SPHI</name>
<dbReference type="Gene3D" id="3.40.50.300">
    <property type="entry name" value="P-loop containing nucleotide triphosphate hydrolases"/>
    <property type="match status" value="1"/>
</dbReference>
<dbReference type="CDD" id="cd18012">
    <property type="entry name" value="DEXQc_arch_SWI2_SNF2"/>
    <property type="match status" value="1"/>
</dbReference>
<dbReference type="SUPFAM" id="SSF52540">
    <property type="entry name" value="P-loop containing nucleoside triphosphate hydrolases"/>
    <property type="match status" value="2"/>
</dbReference>
<dbReference type="SMART" id="SM00490">
    <property type="entry name" value="HELICc"/>
    <property type="match status" value="1"/>
</dbReference>
<evidence type="ECO:0000313" key="5">
    <source>
        <dbReference type="Proteomes" id="UP001597387"/>
    </source>
</evidence>
<proteinExistence type="predicted"/>
<evidence type="ECO:0000259" key="3">
    <source>
        <dbReference type="PROSITE" id="PS51194"/>
    </source>
</evidence>
<dbReference type="SMART" id="SM00487">
    <property type="entry name" value="DEXDc"/>
    <property type="match status" value="1"/>
</dbReference>
<keyword evidence="5" id="KW-1185">Reference proteome</keyword>
<dbReference type="RefSeq" id="WP_255904532.1">
    <property type="nucleotide sequence ID" value="NZ_JAFMZO010000004.1"/>
</dbReference>
<gene>
    <name evidence="4" type="ORF">ACFSJU_17040</name>
</gene>
<dbReference type="InterPro" id="IPR049730">
    <property type="entry name" value="SNF2/RAD54-like_C"/>
</dbReference>
<dbReference type="Gene3D" id="3.40.50.10810">
    <property type="entry name" value="Tandem AAA-ATPase domain"/>
    <property type="match status" value="1"/>
</dbReference>
<keyword evidence="4" id="KW-0347">Helicase</keyword>
<dbReference type="InterPro" id="IPR027417">
    <property type="entry name" value="P-loop_NTPase"/>
</dbReference>
<dbReference type="CDD" id="cd18793">
    <property type="entry name" value="SF2_C_SNF"/>
    <property type="match status" value="1"/>
</dbReference>
<dbReference type="Proteomes" id="UP001597387">
    <property type="component" value="Unassembled WGS sequence"/>
</dbReference>
<dbReference type="PANTHER" id="PTHR45629:SF7">
    <property type="entry name" value="DNA EXCISION REPAIR PROTEIN ERCC-6-RELATED"/>
    <property type="match status" value="1"/>
</dbReference>
<dbReference type="Pfam" id="PF00271">
    <property type="entry name" value="Helicase_C"/>
    <property type="match status" value="1"/>
</dbReference>
<evidence type="ECO:0000259" key="2">
    <source>
        <dbReference type="PROSITE" id="PS51192"/>
    </source>
</evidence>
<dbReference type="EC" id="3.6.4.-" evidence="4"/>
<evidence type="ECO:0000313" key="4">
    <source>
        <dbReference type="EMBL" id="MFD2164117.1"/>
    </source>
</evidence>
<dbReference type="InterPro" id="IPR038718">
    <property type="entry name" value="SNF2-like_sf"/>
</dbReference>
<dbReference type="GO" id="GO:0004386">
    <property type="term" value="F:helicase activity"/>
    <property type="evidence" value="ECO:0007669"/>
    <property type="project" value="UniProtKB-KW"/>
</dbReference>
<evidence type="ECO:0000256" key="1">
    <source>
        <dbReference type="ARBA" id="ARBA00022801"/>
    </source>
</evidence>
<dbReference type="InterPro" id="IPR050496">
    <property type="entry name" value="SNF2_RAD54_helicase_repair"/>
</dbReference>
<dbReference type="EMBL" id="JBHUHZ010000003">
    <property type="protein sequence ID" value="MFD2164117.1"/>
    <property type="molecule type" value="Genomic_DNA"/>
</dbReference>
<feature type="domain" description="Helicase C-terminal" evidence="3">
    <location>
        <begin position="964"/>
        <end position="1111"/>
    </location>
</feature>
<dbReference type="InterPro" id="IPR001650">
    <property type="entry name" value="Helicase_C-like"/>
</dbReference>
<dbReference type="PROSITE" id="PS51194">
    <property type="entry name" value="HELICASE_CTER"/>
    <property type="match status" value="1"/>
</dbReference>
<keyword evidence="4" id="KW-0067">ATP-binding</keyword>
<dbReference type="InterPro" id="IPR014001">
    <property type="entry name" value="Helicase_ATP-bd"/>
</dbReference>
<protein>
    <submittedName>
        <fullName evidence="4">DEAD/DEAH box helicase</fullName>
        <ecNumber evidence="4">3.6.4.-</ecNumber>
    </submittedName>
</protein>
<organism evidence="4 5">
    <name type="scientific">Paradesertivirga mongoliensis</name>
    <dbReference type="NCBI Taxonomy" id="2100740"/>
    <lineage>
        <taxon>Bacteria</taxon>
        <taxon>Pseudomonadati</taxon>
        <taxon>Bacteroidota</taxon>
        <taxon>Sphingobacteriia</taxon>
        <taxon>Sphingobacteriales</taxon>
        <taxon>Sphingobacteriaceae</taxon>
        <taxon>Paradesertivirga</taxon>
    </lineage>
</organism>
<reference evidence="5" key="1">
    <citation type="journal article" date="2019" name="Int. J. Syst. Evol. Microbiol.">
        <title>The Global Catalogue of Microorganisms (GCM) 10K type strain sequencing project: providing services to taxonomists for standard genome sequencing and annotation.</title>
        <authorList>
            <consortium name="The Broad Institute Genomics Platform"/>
            <consortium name="The Broad Institute Genome Sequencing Center for Infectious Disease"/>
            <person name="Wu L."/>
            <person name="Ma J."/>
        </authorList>
    </citation>
    <scope>NUCLEOTIDE SEQUENCE [LARGE SCALE GENOMIC DNA]</scope>
    <source>
        <strain evidence="5">KCTC 42217</strain>
    </source>
</reference>
<sequence>MYPGSLQEHSGNYNYSISRVDIEAVNEVFIQHHSAEHFRPDDRDFLKLHPESIEINSALFSNFSHDAQSSLTWVIRQGNTFLFSCPCHTVQNKLCCHQAQALYNIIKRRELRIFFDSELRTAQLKKFSEPYGLQHETNIEQYFDIAYADKNIRIKPVSPSIFPVSTDQAVKIDTVITSAPGLPVSPPGTEKEQFVVFKLHKYYRHLLVGLFEAASTQNGKPKNPINQVNAAEKIWSAENSEVSKFYFGIEQFQNKNQAEMSASTIEGLKAILKNPLGLKFYHHQVEISENIVASAIVPFPLGQMVHNAELSVKKSDPFYEVSALIDLEHIKPPLDQVNIKYDYFLEINGSYHLSGNLRILKVVEFFKKHNNKLLIHHSKYEEFRQSFLSKLENDTEIRYEYLPPATAEQLRENKLDTPPERIIYLKDSDPYVELDPVMKYGDSEISVLSKKQIYPQGIKRTFSVSRNYEAEIAFTAQIIRQHSYFREQSEDALPYFYLHKKHFLNEDWFLNAFEDWRTQGIKILGFNKLKENKLNPNPARISVRILSGIDWFNAEIDVRFGKKKASLKKIDKAIRNKSKYVALDDGTLGILPLEWIQKFGDYFSTGDLEDDSLKIPKSNFSVISQLFEEEMIDGQVKEELQFLNEKLADFRSIEEVTVPNELKAQLREYQKHGLNWLNFLDDFNFGGCLADDMGLGKTLQVIAFILLLRHKREHNTNLLVVPTSLIFNWQAEIEKFAPDLKVHILYGASRLSEHKTFNNYELIITSYGTLLSDVRFLKNYGFNYVFLDESQNIKNPDSQRYKAACLLKSRNRIVITGTPIENNTFDLYGQLSFASPGLLGSKQYFKEIFLDPIDQFGDSKRAKELQRKIQPFILRRTKSQVLKELPEKTEMVIYCEMGMQQRKVYDAFEKEFREFICSKTNEEIPRSSIHVLKGLTRLRQICNSPLLLHDDEIHERESAKIEVLMEQVLSKTSEHKILIFSQFVSMLDLIRKELTERDIPFSYLSGNTKDRNKVVKEFQEEPDRRVFLISLKAGGTGLNLTQADYVYLVDPWWNPAVENQAIDRIYRIGQKKNVVAVRLICTDTIEEKIMQMQEEKKDLFNELINTDTTIAKSFTKDGLLKLLNTPLA</sequence>
<dbReference type="PANTHER" id="PTHR45629">
    <property type="entry name" value="SNF2/RAD54 FAMILY MEMBER"/>
    <property type="match status" value="1"/>
</dbReference>
<dbReference type="InterPro" id="IPR000330">
    <property type="entry name" value="SNF2_N"/>
</dbReference>
<keyword evidence="1 4" id="KW-0378">Hydrolase</keyword>
<dbReference type="GO" id="GO:0016787">
    <property type="term" value="F:hydrolase activity"/>
    <property type="evidence" value="ECO:0007669"/>
    <property type="project" value="UniProtKB-KW"/>
</dbReference>